<dbReference type="EMBL" id="VEVQ02000001">
    <property type="protein sequence ID" value="NHN24390.1"/>
    <property type="molecule type" value="Genomic_DNA"/>
</dbReference>
<feature type="transmembrane region" description="Helical" evidence="1">
    <location>
        <begin position="29"/>
        <end position="49"/>
    </location>
</feature>
<gene>
    <name evidence="3" type="ORF">FIA58_001775</name>
</gene>
<organism evidence="3 4">
    <name type="scientific">Flavobacterium jejuense</name>
    <dbReference type="NCBI Taxonomy" id="1544455"/>
    <lineage>
        <taxon>Bacteria</taxon>
        <taxon>Pseudomonadati</taxon>
        <taxon>Bacteroidota</taxon>
        <taxon>Flavobacteriia</taxon>
        <taxon>Flavobacteriales</taxon>
        <taxon>Flavobacteriaceae</taxon>
        <taxon>Flavobacterium</taxon>
    </lineage>
</organism>
<evidence type="ECO:0000313" key="3">
    <source>
        <dbReference type="EMBL" id="NHN24390.1"/>
    </source>
</evidence>
<reference evidence="4" key="1">
    <citation type="submission" date="2019-05" db="EMBL/GenBank/DDBJ databases">
        <title>Flavobacterium profundi sp. nov., isolated from a deep-sea seamount.</title>
        <authorList>
            <person name="Zhang D.-C."/>
        </authorList>
    </citation>
    <scope>NUCLEOTIDE SEQUENCE [LARGE SCALE GENOMIC DNA]</scope>
    <source>
        <strain evidence="4">EC11</strain>
    </source>
</reference>
<keyword evidence="4" id="KW-1185">Reference proteome</keyword>
<dbReference type="InterPro" id="IPR025698">
    <property type="entry name" value="2TM_dom"/>
</dbReference>
<dbReference type="Pfam" id="PF13239">
    <property type="entry name" value="2TM"/>
    <property type="match status" value="1"/>
</dbReference>
<feature type="transmembrane region" description="Helical" evidence="1">
    <location>
        <begin position="64"/>
        <end position="82"/>
    </location>
</feature>
<reference evidence="3 4" key="3">
    <citation type="submission" date="2020-02" db="EMBL/GenBank/DDBJ databases">
        <title>Flavobacterium profundi sp. nov., isolated from a deep-sea seamount.</title>
        <authorList>
            <person name="Zhang D.-C."/>
        </authorList>
    </citation>
    <scope>NUCLEOTIDE SEQUENCE [LARGE SCALE GENOMIC DNA]</scope>
    <source>
        <strain evidence="3 4">EC11</strain>
    </source>
</reference>
<keyword evidence="1" id="KW-1133">Transmembrane helix</keyword>
<sequence>MEVRMENDTNSKELMEEIAREKVQKIKKFYTHLFIFVIGVIVYVSKAYLGAPLNFWPIKFINEFFMWCWTFIIVVQGIRLFLSQNILSKNWEDQKIKEILEKEKTNKQNWE</sequence>
<keyword evidence="1" id="KW-0812">Transmembrane</keyword>
<comment type="caution">
    <text evidence="3">The sequence shown here is derived from an EMBL/GenBank/DDBJ whole genome shotgun (WGS) entry which is preliminary data.</text>
</comment>
<evidence type="ECO:0000256" key="1">
    <source>
        <dbReference type="SAM" id="Phobius"/>
    </source>
</evidence>
<evidence type="ECO:0000259" key="2">
    <source>
        <dbReference type="Pfam" id="PF13239"/>
    </source>
</evidence>
<reference evidence="3 4" key="2">
    <citation type="submission" date="2019-05" db="EMBL/GenBank/DDBJ databases">
        <authorList>
            <person name="Lianzixin W."/>
        </authorList>
    </citation>
    <scope>NUCLEOTIDE SEQUENCE [LARGE SCALE GENOMIC DNA]</scope>
    <source>
        <strain evidence="3 4">EC11</strain>
    </source>
</reference>
<feature type="domain" description="2TM" evidence="2">
    <location>
        <begin position="19"/>
        <end position="100"/>
    </location>
</feature>
<dbReference type="Proteomes" id="UP000817854">
    <property type="component" value="Unassembled WGS sequence"/>
</dbReference>
<proteinExistence type="predicted"/>
<accession>A0ABX0IRC4</accession>
<evidence type="ECO:0000313" key="4">
    <source>
        <dbReference type="Proteomes" id="UP000817854"/>
    </source>
</evidence>
<protein>
    <submittedName>
        <fullName evidence="3">2TM domain-containing protein</fullName>
    </submittedName>
</protein>
<name>A0ABX0IRC4_9FLAO</name>
<keyword evidence="1" id="KW-0472">Membrane</keyword>